<gene>
    <name evidence="1" type="ORF">BMWSH_1624</name>
</gene>
<accession>A0A8D4BJ86</accession>
<dbReference type="AlphaFoldDB" id="A0A8D4BJ86"/>
<name>A0A8D4BJ86_PRIMW</name>
<dbReference type="EMBL" id="CP003017">
    <property type="protein sequence ID" value="AEN88506.1"/>
    <property type="molecule type" value="Genomic_DNA"/>
</dbReference>
<organism evidence="1 2">
    <name type="scientific">Priestia megaterium (strain WSH-002)</name>
    <name type="common">Bacillus megaterium</name>
    <dbReference type="NCBI Taxonomy" id="1006007"/>
    <lineage>
        <taxon>Bacteria</taxon>
        <taxon>Bacillati</taxon>
        <taxon>Bacillota</taxon>
        <taxon>Bacilli</taxon>
        <taxon>Bacillales</taxon>
        <taxon>Bacillaceae</taxon>
        <taxon>Priestia</taxon>
    </lineage>
</organism>
<reference evidence="1 2" key="1">
    <citation type="journal article" date="2011" name="J. Bacteriol.">
        <title>Complete genome sequence of the industrial strain Bacillus megaterium WSH-002.</title>
        <authorList>
            <person name="Liu L."/>
            <person name="Li Y."/>
            <person name="Zhang J."/>
            <person name="Zou W."/>
            <person name="Zhou Z."/>
            <person name="Liu J."/>
            <person name="Li X."/>
            <person name="Wang L."/>
            <person name="Chen J."/>
        </authorList>
    </citation>
    <scope>NUCLEOTIDE SEQUENCE [LARGE SCALE GENOMIC DNA]</scope>
    <source>
        <strain evidence="1 2">WSH-002</strain>
    </source>
</reference>
<evidence type="ECO:0000313" key="2">
    <source>
        <dbReference type="Proteomes" id="UP000001283"/>
    </source>
</evidence>
<sequence>MRKKWKKVLTKEYGEKLGHFTDEELQTFLRLLNKMDV</sequence>
<evidence type="ECO:0000313" key="1">
    <source>
        <dbReference type="EMBL" id="AEN88506.1"/>
    </source>
</evidence>
<protein>
    <submittedName>
        <fullName evidence="1">Uncharacterized protein</fullName>
    </submittedName>
</protein>
<dbReference type="KEGG" id="bmh:BMWSH_1624"/>
<dbReference type="Proteomes" id="UP000001283">
    <property type="component" value="Chromosome"/>
</dbReference>
<proteinExistence type="predicted"/>